<dbReference type="EMBL" id="GL385397">
    <property type="protein sequence ID" value="EJT77312.1"/>
    <property type="molecule type" value="Genomic_DNA"/>
</dbReference>
<feature type="compositionally biased region" description="Low complexity" evidence="1">
    <location>
        <begin position="20"/>
        <end position="31"/>
    </location>
</feature>
<proteinExistence type="predicted"/>
<evidence type="ECO:0000313" key="2">
    <source>
        <dbReference type="EMBL" id="EJT77312.1"/>
    </source>
</evidence>
<evidence type="ECO:0000313" key="4">
    <source>
        <dbReference type="Proteomes" id="UP000006039"/>
    </source>
</evidence>
<feature type="compositionally biased region" description="Polar residues" evidence="1">
    <location>
        <begin position="32"/>
        <end position="49"/>
    </location>
</feature>
<reference evidence="4" key="1">
    <citation type="submission" date="2010-07" db="EMBL/GenBank/DDBJ databases">
        <title>The genome sequence of Gaeumannomyces graminis var. tritici strain R3-111a-1.</title>
        <authorList>
            <consortium name="The Broad Institute Genome Sequencing Platform"/>
            <person name="Ma L.-J."/>
            <person name="Dead R."/>
            <person name="Young S."/>
            <person name="Zeng Q."/>
            <person name="Koehrsen M."/>
            <person name="Alvarado L."/>
            <person name="Berlin A."/>
            <person name="Chapman S.B."/>
            <person name="Chen Z."/>
            <person name="Freedman E."/>
            <person name="Gellesch M."/>
            <person name="Goldberg J."/>
            <person name="Griggs A."/>
            <person name="Gujja S."/>
            <person name="Heilman E.R."/>
            <person name="Heiman D."/>
            <person name="Hepburn T."/>
            <person name="Howarth C."/>
            <person name="Jen D."/>
            <person name="Larson L."/>
            <person name="Mehta T."/>
            <person name="Neiman D."/>
            <person name="Pearson M."/>
            <person name="Roberts A."/>
            <person name="Saif S."/>
            <person name="Shea T."/>
            <person name="Shenoy N."/>
            <person name="Sisk P."/>
            <person name="Stolte C."/>
            <person name="Sykes S."/>
            <person name="Walk T."/>
            <person name="White J."/>
            <person name="Yandava C."/>
            <person name="Haas B."/>
            <person name="Nusbaum C."/>
            <person name="Birren B."/>
        </authorList>
    </citation>
    <scope>NUCLEOTIDE SEQUENCE [LARGE SCALE GENOMIC DNA]</scope>
    <source>
        <strain evidence="4">R3-111a-1</strain>
    </source>
</reference>
<feature type="region of interest" description="Disordered" evidence="1">
    <location>
        <begin position="1"/>
        <end position="51"/>
    </location>
</feature>
<accession>J3P127</accession>
<dbReference type="GeneID" id="20347682"/>
<organism evidence="2">
    <name type="scientific">Gaeumannomyces tritici (strain R3-111a-1)</name>
    <name type="common">Wheat and barley take-all root rot fungus</name>
    <name type="synonym">Gaeumannomyces graminis var. tritici</name>
    <dbReference type="NCBI Taxonomy" id="644352"/>
    <lineage>
        <taxon>Eukaryota</taxon>
        <taxon>Fungi</taxon>
        <taxon>Dikarya</taxon>
        <taxon>Ascomycota</taxon>
        <taxon>Pezizomycotina</taxon>
        <taxon>Sordariomycetes</taxon>
        <taxon>Sordariomycetidae</taxon>
        <taxon>Magnaporthales</taxon>
        <taxon>Magnaporthaceae</taxon>
        <taxon>Gaeumannomyces</taxon>
    </lineage>
</organism>
<dbReference type="Proteomes" id="UP000006039">
    <property type="component" value="Unassembled WGS sequence"/>
</dbReference>
<protein>
    <submittedName>
        <fullName evidence="2 3">Uncharacterized protein</fullName>
    </submittedName>
</protein>
<feature type="compositionally biased region" description="Basic residues" evidence="1">
    <location>
        <begin position="1"/>
        <end position="12"/>
    </location>
</feature>
<dbReference type="VEuPathDB" id="FungiDB:GGTG_07224"/>
<dbReference type="HOGENOM" id="CLU_1992793_0_0_1"/>
<reference evidence="3" key="5">
    <citation type="submission" date="2018-04" db="UniProtKB">
        <authorList>
            <consortium name="EnsemblFungi"/>
        </authorList>
    </citation>
    <scope>IDENTIFICATION</scope>
    <source>
        <strain evidence="3">R3-111a-1</strain>
    </source>
</reference>
<evidence type="ECO:0000256" key="1">
    <source>
        <dbReference type="SAM" id="MobiDB-lite"/>
    </source>
</evidence>
<feature type="region of interest" description="Disordered" evidence="1">
    <location>
        <begin position="77"/>
        <end position="125"/>
    </location>
</feature>
<keyword evidence="4" id="KW-1185">Reference proteome</keyword>
<dbReference type="EnsemblFungi" id="EJT77312">
    <property type="protein sequence ID" value="EJT77312"/>
    <property type="gene ID" value="GGTG_07224"/>
</dbReference>
<reference evidence="2" key="2">
    <citation type="submission" date="2010-07" db="EMBL/GenBank/DDBJ databases">
        <authorList>
            <consortium name="The Broad Institute Genome Sequencing Platform"/>
            <consortium name="Broad Institute Genome Sequencing Center for Infectious Disease"/>
            <person name="Ma L.-J."/>
            <person name="Dead R."/>
            <person name="Young S."/>
            <person name="Zeng Q."/>
            <person name="Koehrsen M."/>
            <person name="Alvarado L."/>
            <person name="Berlin A."/>
            <person name="Chapman S.B."/>
            <person name="Chen Z."/>
            <person name="Freedman E."/>
            <person name="Gellesch M."/>
            <person name="Goldberg J."/>
            <person name="Griggs A."/>
            <person name="Gujja S."/>
            <person name="Heilman E.R."/>
            <person name="Heiman D."/>
            <person name="Hepburn T."/>
            <person name="Howarth C."/>
            <person name="Jen D."/>
            <person name="Larson L."/>
            <person name="Mehta T."/>
            <person name="Neiman D."/>
            <person name="Pearson M."/>
            <person name="Roberts A."/>
            <person name="Saif S."/>
            <person name="Shea T."/>
            <person name="Shenoy N."/>
            <person name="Sisk P."/>
            <person name="Stolte C."/>
            <person name="Sykes S."/>
            <person name="Walk T."/>
            <person name="White J."/>
            <person name="Yandava C."/>
            <person name="Haas B."/>
            <person name="Nusbaum C."/>
            <person name="Birren B."/>
        </authorList>
    </citation>
    <scope>NUCLEOTIDE SEQUENCE</scope>
    <source>
        <strain evidence="2">R3-111a-1</strain>
    </source>
</reference>
<evidence type="ECO:0000313" key="3">
    <source>
        <dbReference type="EnsemblFungi" id="EJT77312"/>
    </source>
</evidence>
<reference evidence="2" key="3">
    <citation type="submission" date="2010-09" db="EMBL/GenBank/DDBJ databases">
        <title>Annotation of Gaeumannomyces graminis var. tritici R3-111a-1.</title>
        <authorList>
            <consortium name="The Broad Institute Genome Sequencing Platform"/>
            <person name="Ma L.-J."/>
            <person name="Dead R."/>
            <person name="Young S.K."/>
            <person name="Zeng Q."/>
            <person name="Gargeya S."/>
            <person name="Fitzgerald M."/>
            <person name="Haas B."/>
            <person name="Abouelleil A."/>
            <person name="Alvarado L."/>
            <person name="Arachchi H.M."/>
            <person name="Berlin A."/>
            <person name="Brown A."/>
            <person name="Chapman S.B."/>
            <person name="Chen Z."/>
            <person name="Dunbar C."/>
            <person name="Freedman E."/>
            <person name="Gearin G."/>
            <person name="Gellesch M."/>
            <person name="Goldberg J."/>
            <person name="Griggs A."/>
            <person name="Gujja S."/>
            <person name="Heiman D."/>
            <person name="Howarth C."/>
            <person name="Larson L."/>
            <person name="Lui A."/>
            <person name="MacDonald P.J.P."/>
            <person name="Mehta T."/>
            <person name="Montmayeur A."/>
            <person name="Murphy C."/>
            <person name="Neiman D."/>
            <person name="Pearson M."/>
            <person name="Priest M."/>
            <person name="Roberts A."/>
            <person name="Saif S."/>
            <person name="Shea T."/>
            <person name="Shenoy N."/>
            <person name="Sisk P."/>
            <person name="Stolte C."/>
            <person name="Sykes S."/>
            <person name="Yandava C."/>
            <person name="Wortman J."/>
            <person name="Nusbaum C."/>
            <person name="Birren B."/>
        </authorList>
    </citation>
    <scope>NUCLEOTIDE SEQUENCE</scope>
    <source>
        <strain evidence="2">R3-111a-1</strain>
    </source>
</reference>
<sequence length="125" mass="13000">MVRQVSGRHRRRLESTLRNPAASPGASSSASRGENTATPGSPGSPNTEVSALVANIMQDMRDAPVGRLRHPRLGDAGRLAADALAPETLLPPEGSRRGGGSGPTPEPQRSPASGVRGVPRPRTLR</sequence>
<dbReference type="RefSeq" id="XP_009223312.1">
    <property type="nucleotide sequence ID" value="XM_009225048.1"/>
</dbReference>
<dbReference type="AlphaFoldDB" id="J3P127"/>
<gene>
    <name evidence="3" type="primary">20347682</name>
    <name evidence="2" type="ORF">GGTG_07224</name>
</gene>
<reference evidence="3" key="4">
    <citation type="journal article" date="2015" name="G3 (Bethesda)">
        <title>Genome sequences of three phytopathogenic species of the Magnaporthaceae family of fungi.</title>
        <authorList>
            <person name="Okagaki L.H."/>
            <person name="Nunes C.C."/>
            <person name="Sailsbery J."/>
            <person name="Clay B."/>
            <person name="Brown D."/>
            <person name="John T."/>
            <person name="Oh Y."/>
            <person name="Young N."/>
            <person name="Fitzgerald M."/>
            <person name="Haas B.J."/>
            <person name="Zeng Q."/>
            <person name="Young S."/>
            <person name="Adiconis X."/>
            <person name="Fan L."/>
            <person name="Levin J.Z."/>
            <person name="Mitchell T.K."/>
            <person name="Okubara P.A."/>
            <person name="Farman M.L."/>
            <person name="Kohn L.M."/>
            <person name="Birren B."/>
            <person name="Ma L.-J."/>
            <person name="Dean R.A."/>
        </authorList>
    </citation>
    <scope>NUCLEOTIDE SEQUENCE</scope>
    <source>
        <strain evidence="3">R3-111a-1</strain>
    </source>
</reference>
<name>J3P127_GAET3</name>